<dbReference type="Gene3D" id="2.120.10.30">
    <property type="entry name" value="TolB, C-terminal domain"/>
    <property type="match status" value="1"/>
</dbReference>
<dbReference type="PANTHER" id="PTHR46513">
    <property type="entry name" value="VITELLOGENIN RECEPTOR-LIKE PROTEIN-RELATED-RELATED"/>
    <property type="match status" value="1"/>
</dbReference>
<evidence type="ECO:0000259" key="2">
    <source>
        <dbReference type="PROSITE" id="PS50093"/>
    </source>
</evidence>
<dbReference type="Proteomes" id="UP000193804">
    <property type="component" value="Unassembled WGS sequence"/>
</dbReference>
<protein>
    <submittedName>
        <fullName evidence="3">PKD domain-containing protein</fullName>
    </submittedName>
</protein>
<keyword evidence="1" id="KW-0732">Signal</keyword>
<evidence type="ECO:0000313" key="4">
    <source>
        <dbReference type="Proteomes" id="UP000193804"/>
    </source>
</evidence>
<reference evidence="4" key="1">
    <citation type="submission" date="2017-04" db="EMBL/GenBank/DDBJ databases">
        <authorList>
            <person name="Varghese N."/>
            <person name="Submissions S."/>
        </authorList>
    </citation>
    <scope>NUCLEOTIDE SEQUENCE [LARGE SCALE GENOMIC DNA]</scope>
    <source>
        <strain evidence="4">DSM 4125</strain>
    </source>
</reference>
<dbReference type="InterPro" id="IPR022409">
    <property type="entry name" value="PKD/Chitinase_dom"/>
</dbReference>
<dbReference type="InterPro" id="IPR013783">
    <property type="entry name" value="Ig-like_fold"/>
</dbReference>
<dbReference type="Gene3D" id="2.60.40.10">
    <property type="entry name" value="Immunoglobulins"/>
    <property type="match status" value="1"/>
</dbReference>
<feature type="signal peptide" evidence="1">
    <location>
        <begin position="1"/>
        <end position="24"/>
    </location>
</feature>
<name>A0A1X7JQH1_9BACT</name>
<evidence type="ECO:0000256" key="1">
    <source>
        <dbReference type="SAM" id="SignalP"/>
    </source>
</evidence>
<dbReference type="EMBL" id="FXAW01000003">
    <property type="protein sequence ID" value="SMG30278.1"/>
    <property type="molecule type" value="Genomic_DNA"/>
</dbReference>
<feature type="domain" description="PKD" evidence="2">
    <location>
        <begin position="65"/>
        <end position="112"/>
    </location>
</feature>
<dbReference type="OrthoDB" id="1491481at2"/>
<proteinExistence type="predicted"/>
<dbReference type="PROSITE" id="PS51257">
    <property type="entry name" value="PROKAR_LIPOPROTEIN"/>
    <property type="match status" value="1"/>
</dbReference>
<dbReference type="RefSeq" id="WP_085516865.1">
    <property type="nucleotide sequence ID" value="NZ_FXAW01000003.1"/>
</dbReference>
<dbReference type="SMART" id="SM00089">
    <property type="entry name" value="PKD"/>
    <property type="match status" value="1"/>
</dbReference>
<evidence type="ECO:0000313" key="3">
    <source>
        <dbReference type="EMBL" id="SMG30278.1"/>
    </source>
</evidence>
<dbReference type="PROSITE" id="PS50093">
    <property type="entry name" value="PKD"/>
    <property type="match status" value="1"/>
</dbReference>
<dbReference type="AlphaFoldDB" id="A0A1X7JQH1"/>
<keyword evidence="4" id="KW-1185">Reference proteome</keyword>
<dbReference type="CDD" id="cd00146">
    <property type="entry name" value="PKD"/>
    <property type="match status" value="1"/>
</dbReference>
<dbReference type="SUPFAM" id="SSF49299">
    <property type="entry name" value="PKD domain"/>
    <property type="match status" value="1"/>
</dbReference>
<dbReference type="InterPro" id="IPR000601">
    <property type="entry name" value="PKD_dom"/>
</dbReference>
<dbReference type="InterPro" id="IPR035986">
    <property type="entry name" value="PKD_dom_sf"/>
</dbReference>
<organism evidence="3 4">
    <name type="scientific">Marivirga sericea</name>
    <dbReference type="NCBI Taxonomy" id="1028"/>
    <lineage>
        <taxon>Bacteria</taxon>
        <taxon>Pseudomonadati</taxon>
        <taxon>Bacteroidota</taxon>
        <taxon>Cytophagia</taxon>
        <taxon>Cytophagales</taxon>
        <taxon>Marivirgaceae</taxon>
        <taxon>Marivirga</taxon>
    </lineage>
</organism>
<dbReference type="InterPro" id="IPR011042">
    <property type="entry name" value="6-blade_b-propeller_TolB-like"/>
</dbReference>
<dbReference type="SUPFAM" id="SSF63825">
    <property type="entry name" value="YWTD domain"/>
    <property type="match status" value="2"/>
</dbReference>
<dbReference type="InterPro" id="IPR050778">
    <property type="entry name" value="Cueball_EGF_LRP_Nidogen"/>
</dbReference>
<feature type="chain" id="PRO_5012055728" evidence="1">
    <location>
        <begin position="25"/>
        <end position="394"/>
    </location>
</feature>
<accession>A0A1X7JQH1</accession>
<dbReference type="STRING" id="1028.SAMN05661096_01957"/>
<sequence length="394" mass="42260">MKNLLNYSKLWSLFLGLSILFFTACDEGEEEEPTPEPTASFTFAPNTPEVGQEITFTSSSENANSFSWSFGDGSTGSGENATHTYESAGDFTVTLVASGEGGNVTAEETVTVAEPEPQADPVEIYFADNTGDVFTMQKISGLGLETTIETAFETTGYTIQVFYDENNDKIYYSDDDNGQVIRVNPDGSGQEVVAEDIAGPRGLAVNEDASQLFVADRGADEILSVDLATGAKTVLYDSTDLANAIGDGVQPVAFLPEGLTFHNGELFFTCVDFDAETLWKAAADGSNLERLLAYGDAGFGYAVIVDTENDILIFDDADTNNLLSSAFDGSDINEVVGTDDYTYGIGIDYVTSKIYWSTRDGSVKRANRDGSEVETLVSADEGRVNRGLVVVPIN</sequence>
<dbReference type="Pfam" id="PF18911">
    <property type="entry name" value="PKD_4"/>
    <property type="match status" value="1"/>
</dbReference>
<gene>
    <name evidence="3" type="ORF">SAMN05661096_01957</name>
</gene>